<evidence type="ECO:0000259" key="4">
    <source>
        <dbReference type="PROSITE" id="PS50893"/>
    </source>
</evidence>
<gene>
    <name evidence="5" type="ORF">SHI21_09125</name>
</gene>
<proteinExistence type="predicted"/>
<keyword evidence="2" id="KW-0547">Nucleotide-binding</keyword>
<dbReference type="InterPro" id="IPR027417">
    <property type="entry name" value="P-loop_NTPase"/>
</dbReference>
<keyword evidence="6" id="KW-1185">Reference proteome</keyword>
<dbReference type="InterPro" id="IPR003593">
    <property type="entry name" value="AAA+_ATPase"/>
</dbReference>
<dbReference type="Gene3D" id="3.40.50.300">
    <property type="entry name" value="P-loop containing nucleotide triphosphate hydrolases"/>
    <property type="match status" value="1"/>
</dbReference>
<dbReference type="RefSeq" id="WP_323576057.1">
    <property type="nucleotide sequence ID" value="NZ_JAYGJQ010000001.1"/>
</dbReference>
<evidence type="ECO:0000313" key="6">
    <source>
        <dbReference type="Proteomes" id="UP001302274"/>
    </source>
</evidence>
<protein>
    <submittedName>
        <fullName evidence="5">ABC transporter ATP-binding protein</fullName>
    </submittedName>
</protein>
<feature type="domain" description="ABC transporter" evidence="4">
    <location>
        <begin position="4"/>
        <end position="232"/>
    </location>
</feature>
<name>A0ABU5VVD7_9BACT</name>
<evidence type="ECO:0000256" key="1">
    <source>
        <dbReference type="ARBA" id="ARBA00022448"/>
    </source>
</evidence>
<dbReference type="PROSITE" id="PS50893">
    <property type="entry name" value="ABC_TRANSPORTER_2"/>
    <property type="match status" value="1"/>
</dbReference>
<dbReference type="SUPFAM" id="SSF52540">
    <property type="entry name" value="P-loop containing nucleoside triphosphate hydrolases"/>
    <property type="match status" value="1"/>
</dbReference>
<keyword evidence="3 5" id="KW-0067">ATP-binding</keyword>
<dbReference type="PROSITE" id="PS00211">
    <property type="entry name" value="ABC_TRANSPORTER_1"/>
    <property type="match status" value="1"/>
</dbReference>
<comment type="caution">
    <text evidence="5">The sequence shown here is derived from an EMBL/GenBank/DDBJ whole genome shotgun (WGS) entry which is preliminary data.</text>
</comment>
<reference evidence="5 6" key="1">
    <citation type="submission" date="2023-11" db="EMBL/GenBank/DDBJ databases">
        <title>A Novel Polar Bacteriovorax (B. antarcticus) Isolated from the Biocrust in Antarctica.</title>
        <authorList>
            <person name="Mun W."/>
            <person name="Choi S.Y."/>
            <person name="Mitchell R.J."/>
        </authorList>
    </citation>
    <scope>NUCLEOTIDE SEQUENCE [LARGE SCALE GENOMIC DNA]</scope>
    <source>
        <strain evidence="5 6">PP10</strain>
    </source>
</reference>
<dbReference type="InterPro" id="IPR017871">
    <property type="entry name" value="ABC_transporter-like_CS"/>
</dbReference>
<evidence type="ECO:0000256" key="2">
    <source>
        <dbReference type="ARBA" id="ARBA00022741"/>
    </source>
</evidence>
<dbReference type="Proteomes" id="UP001302274">
    <property type="component" value="Unassembled WGS sequence"/>
</dbReference>
<dbReference type="EMBL" id="JAYGJQ010000001">
    <property type="protein sequence ID" value="MEA9356363.1"/>
    <property type="molecule type" value="Genomic_DNA"/>
</dbReference>
<accession>A0ABU5VVD7</accession>
<evidence type="ECO:0000313" key="5">
    <source>
        <dbReference type="EMBL" id="MEA9356363.1"/>
    </source>
</evidence>
<sequence length="240" mass="26579">MDIIQIKDISKSYGPDFALTDISLNIQRGKVFSLLGPNGAGKTTLVKLMLNLMHTDSGSIEINGLNVNDKNSRMGVAFIPEKFSFFPFYTARGVLEFFGKMKGIEGVELTAQVNSALEELQISDLANRKLSKMSKGQMQRVGLASILIGNNDLIVLDEPFSGLDPIGIRDLKEIIKKLKEQGKTMFINSHILLEMEQICDEIAILNKGKLLFAGSVASVLEKEKSLDDFFYRTVNEGRAQ</sequence>
<keyword evidence="1" id="KW-0813">Transport</keyword>
<dbReference type="InterPro" id="IPR003439">
    <property type="entry name" value="ABC_transporter-like_ATP-bd"/>
</dbReference>
<dbReference type="PANTHER" id="PTHR42939:SF1">
    <property type="entry name" value="ABC TRANSPORTER ATP-BINDING PROTEIN ALBC-RELATED"/>
    <property type="match status" value="1"/>
</dbReference>
<dbReference type="Pfam" id="PF00005">
    <property type="entry name" value="ABC_tran"/>
    <property type="match status" value="1"/>
</dbReference>
<dbReference type="PANTHER" id="PTHR42939">
    <property type="entry name" value="ABC TRANSPORTER ATP-BINDING PROTEIN ALBC-RELATED"/>
    <property type="match status" value="1"/>
</dbReference>
<organism evidence="5 6">
    <name type="scientific">Bacteriovorax antarcticus</name>
    <dbReference type="NCBI Taxonomy" id="3088717"/>
    <lineage>
        <taxon>Bacteria</taxon>
        <taxon>Pseudomonadati</taxon>
        <taxon>Bdellovibrionota</taxon>
        <taxon>Bacteriovoracia</taxon>
        <taxon>Bacteriovoracales</taxon>
        <taxon>Bacteriovoracaceae</taxon>
        <taxon>Bacteriovorax</taxon>
    </lineage>
</organism>
<dbReference type="InterPro" id="IPR051782">
    <property type="entry name" value="ABC_Transporter_VariousFunc"/>
</dbReference>
<dbReference type="CDD" id="cd03230">
    <property type="entry name" value="ABC_DR_subfamily_A"/>
    <property type="match status" value="1"/>
</dbReference>
<dbReference type="SMART" id="SM00382">
    <property type="entry name" value="AAA"/>
    <property type="match status" value="1"/>
</dbReference>
<dbReference type="GO" id="GO:0005524">
    <property type="term" value="F:ATP binding"/>
    <property type="evidence" value="ECO:0007669"/>
    <property type="project" value="UniProtKB-KW"/>
</dbReference>
<evidence type="ECO:0000256" key="3">
    <source>
        <dbReference type="ARBA" id="ARBA00022840"/>
    </source>
</evidence>